<evidence type="ECO:0000313" key="2">
    <source>
        <dbReference type="Proteomes" id="UP000311008"/>
    </source>
</evidence>
<sequence>MPENDLSTIDFKSINKRANAFAKQAVIDMNLPEEIELPKTINTLGFKLNKIYQRHYENVREDLSSKKLSRVVASALQAYWESCHDAAETLRLQFEALGYNQLTEFQQKISTATGYANYEGWAYSFYSGAFSKGKSNSKKDDLIVIALYWLAEADKLNDPREKFDHIVEALEAIQLSNGSYMWDEGFKCKSEDISREKSFAAKKAHRENYQLKSEAKNYWLLNIDPKLSNDAAAGKLQAIIPLTFRTLSSYVSEFKKEIQSASKM</sequence>
<reference evidence="2" key="1">
    <citation type="journal article" date="2019" name="ISME J.">
        <title>Evolution in action: habitat transition from sediment to the pelagial leads to genome streamlining in Methylophilaceae.</title>
        <authorList>
            <person name="Salcher M."/>
            <person name="Schaefle D."/>
            <person name="Kaspar M."/>
            <person name="Neuenschwander S.M."/>
            <person name="Ghai R."/>
        </authorList>
    </citation>
    <scope>NUCLEOTIDE SEQUENCE [LARGE SCALE GENOMIC DNA]</scope>
    <source>
        <strain evidence="2">MMS-M-51</strain>
    </source>
</reference>
<protein>
    <submittedName>
        <fullName evidence="1">Uncharacterized protein</fullName>
    </submittedName>
</protein>
<organism evidence="1 2">
    <name type="scientific">Methylophilus medardicus</name>
    <dbReference type="NCBI Taxonomy" id="2588534"/>
    <lineage>
        <taxon>Bacteria</taxon>
        <taxon>Pseudomonadati</taxon>
        <taxon>Pseudomonadota</taxon>
        <taxon>Betaproteobacteria</taxon>
        <taxon>Nitrosomonadales</taxon>
        <taxon>Methylophilaceae</taxon>
        <taxon>Methylophilus</taxon>
    </lineage>
</organism>
<dbReference type="KEGG" id="mmec:FIU01_09995"/>
<dbReference type="AlphaFoldDB" id="A0A5B8CU15"/>
<name>A0A5B8CU15_9PROT</name>
<dbReference type="OrthoDB" id="10009245at2"/>
<keyword evidence="2" id="KW-1185">Reference proteome</keyword>
<accession>A0A5B8CU15</accession>
<gene>
    <name evidence="1" type="ORF">FIU01_09995</name>
</gene>
<dbReference type="RefSeq" id="WP_140004148.1">
    <property type="nucleotide sequence ID" value="NZ_CP040946.1"/>
</dbReference>
<dbReference type="Proteomes" id="UP000311008">
    <property type="component" value="Chromosome"/>
</dbReference>
<proteinExistence type="predicted"/>
<evidence type="ECO:0000313" key="1">
    <source>
        <dbReference type="EMBL" id="QDC44818.1"/>
    </source>
</evidence>
<dbReference type="EMBL" id="CP040946">
    <property type="protein sequence ID" value="QDC44818.1"/>
    <property type="molecule type" value="Genomic_DNA"/>
</dbReference>